<protein>
    <submittedName>
        <fullName evidence="1">Amidohydrolase family protein</fullName>
    </submittedName>
</protein>
<sequence length="295" mass="33461">MTGIVDAHHHIWRQQDLPWLSGPMLPRIFGPYEPIRRDYPISEYLADIAEAGVTRSVYVQANWAKEDFEKEVAWVQRTADESGWPQGIVGYADLMVDDVRPQLDRLKTYPLLRGIRMQLHWHDNPQYRFAARPDLMREPVFQRNMARLADYGLTFDLQVFTSQMADAAELAASFPTITFILQHAGMLEDLSPQGWAAWRDGMARLAKQPNIVSKLSGLGTFVHQVDGKLITDIVRETVTLFGPERCLFGSNFPIEKLWASYAELIAAHRAAMAGYAPADQEMILAGTAKRVYRLG</sequence>
<proteinExistence type="predicted"/>
<evidence type="ECO:0000313" key="2">
    <source>
        <dbReference type="Proteomes" id="UP000616151"/>
    </source>
</evidence>
<name>A0ACC5RF81_9HYPH</name>
<keyword evidence="2" id="KW-1185">Reference proteome</keyword>
<organism evidence="1 2">
    <name type="scientific">Taklimakanibacter albus</name>
    <dbReference type="NCBI Taxonomy" id="2800327"/>
    <lineage>
        <taxon>Bacteria</taxon>
        <taxon>Pseudomonadati</taxon>
        <taxon>Pseudomonadota</taxon>
        <taxon>Alphaproteobacteria</taxon>
        <taxon>Hyphomicrobiales</taxon>
        <taxon>Aestuariivirgaceae</taxon>
        <taxon>Taklimakanibacter</taxon>
    </lineage>
</organism>
<comment type="caution">
    <text evidence="1">The sequence shown here is derived from an EMBL/GenBank/DDBJ whole genome shotgun (WGS) entry which is preliminary data.</text>
</comment>
<gene>
    <name evidence="1" type="ORF">JHL16_33435</name>
</gene>
<dbReference type="EMBL" id="JAENHL010000008">
    <property type="protein sequence ID" value="MBK1871318.1"/>
    <property type="molecule type" value="Genomic_DNA"/>
</dbReference>
<evidence type="ECO:0000313" key="1">
    <source>
        <dbReference type="EMBL" id="MBK1871318.1"/>
    </source>
</evidence>
<dbReference type="Proteomes" id="UP000616151">
    <property type="component" value="Unassembled WGS sequence"/>
</dbReference>
<accession>A0ACC5RF81</accession>
<reference evidence="1" key="1">
    <citation type="submission" date="2021-01" db="EMBL/GenBank/DDBJ databases">
        <authorList>
            <person name="Sun Q."/>
        </authorList>
    </citation>
    <scope>NUCLEOTIDE SEQUENCE</scope>
    <source>
        <strain evidence="1">YIM B02566</strain>
    </source>
</reference>